<name>A0A377CYR4_ECOLX</name>
<accession>A0A377CYR4</accession>
<gene>
    <name evidence="2" type="ORF">NCTC7922_00059</name>
</gene>
<dbReference type="AlphaFoldDB" id="A0A377CYR4"/>
<protein>
    <submittedName>
        <fullName evidence="2">NfeD-like C-terminal, partner-binding</fullName>
    </submittedName>
</protein>
<reference evidence="2 3" key="1">
    <citation type="submission" date="2018-06" db="EMBL/GenBank/DDBJ databases">
        <authorList>
            <consortium name="Pathogen Informatics"/>
            <person name="Doyle S."/>
        </authorList>
    </citation>
    <scope>NUCLEOTIDE SEQUENCE [LARGE SCALE GENOMIC DNA]</scope>
    <source>
        <strain evidence="2 3">NCTC7922</strain>
    </source>
</reference>
<keyword evidence="1" id="KW-1133">Transmembrane helix</keyword>
<keyword evidence="1" id="KW-0472">Membrane</keyword>
<dbReference type="Proteomes" id="UP000254174">
    <property type="component" value="Unassembled WGS sequence"/>
</dbReference>
<dbReference type="EMBL" id="UGFC01000002">
    <property type="protein sequence ID" value="STM08464.1"/>
    <property type="molecule type" value="Genomic_DNA"/>
</dbReference>
<keyword evidence="1" id="KW-0812">Transmembrane</keyword>
<evidence type="ECO:0000313" key="3">
    <source>
        <dbReference type="Proteomes" id="UP000254174"/>
    </source>
</evidence>
<evidence type="ECO:0000313" key="2">
    <source>
        <dbReference type="EMBL" id="STM08464.1"/>
    </source>
</evidence>
<sequence>MFWFTLFLLCITLEIITGTGWLLVISLGALSSAIVGFFLPISQEANICFFASISILASIIKFFYDKKHKKLDTLLVNTGHSRFKGKEFTLSDDIVTARGNYSLVIHSGLLRRYTMKTTQREQELLLQTCKE</sequence>
<feature type="transmembrane region" description="Helical" evidence="1">
    <location>
        <begin position="6"/>
        <end position="39"/>
    </location>
</feature>
<feature type="transmembrane region" description="Helical" evidence="1">
    <location>
        <begin position="46"/>
        <end position="64"/>
    </location>
</feature>
<proteinExistence type="predicted"/>
<evidence type="ECO:0000256" key="1">
    <source>
        <dbReference type="SAM" id="Phobius"/>
    </source>
</evidence>
<organism evidence="2 3">
    <name type="scientific">Escherichia coli</name>
    <dbReference type="NCBI Taxonomy" id="562"/>
    <lineage>
        <taxon>Bacteria</taxon>
        <taxon>Pseudomonadati</taxon>
        <taxon>Pseudomonadota</taxon>
        <taxon>Gammaproteobacteria</taxon>
        <taxon>Enterobacterales</taxon>
        <taxon>Enterobacteriaceae</taxon>
        <taxon>Escherichia</taxon>
    </lineage>
</organism>